<evidence type="ECO:0000256" key="7">
    <source>
        <dbReference type="PROSITE-ProRule" id="PRU00169"/>
    </source>
</evidence>
<dbReference type="Pfam" id="PF00072">
    <property type="entry name" value="Response_reg"/>
    <property type="match status" value="1"/>
</dbReference>
<dbReference type="EMBL" id="CP058351">
    <property type="protein sequence ID" value="QLF71653.1"/>
    <property type="molecule type" value="Genomic_DNA"/>
</dbReference>
<reference evidence="11 12" key="1">
    <citation type="submission" date="2020-06" db="EMBL/GenBank/DDBJ databases">
        <title>Genome sequence of Rhizobium sp strain ADMK78.</title>
        <authorList>
            <person name="Rahi P."/>
        </authorList>
    </citation>
    <scope>NUCLEOTIDE SEQUENCE [LARGE SCALE GENOMIC DNA]</scope>
    <source>
        <strain evidence="11 12">ADMK78</strain>
        <plasmid evidence="11 12">pPRADMK78_01</plasmid>
    </source>
</reference>
<dbReference type="InterPro" id="IPR001789">
    <property type="entry name" value="Sig_transdc_resp-reg_receiver"/>
</dbReference>
<keyword evidence="4 8" id="KW-0238">DNA-binding</keyword>
<evidence type="ECO:0000313" key="12">
    <source>
        <dbReference type="Proteomes" id="UP000308530"/>
    </source>
</evidence>
<dbReference type="Proteomes" id="UP000308530">
    <property type="component" value="Plasmid pPRADMK78_01"/>
</dbReference>
<sequence>MNILLIEDDVRVADFLVRGLQAEGYGTNWVRSGKEGLAAAEAFARDCERQDLPGVVILDVLLPELDGLSLCQMLRKRNHQVPILMLSAMGESHERADGLRRGADDYLAKPFDFDELLARIEALMRRTRRRVQPRPLQIGTIILDRQLPGLRTESDEVALSALEMAMMELMVASAGATVSRERILARVWQADRDPLTNVVDVYVSRLRRKIARLDPEVRITAVRGLGYRLGVQRL</sequence>
<feature type="domain" description="OmpR/PhoB-type" evidence="10">
    <location>
        <begin position="133"/>
        <end position="231"/>
    </location>
</feature>
<dbReference type="CDD" id="cd00383">
    <property type="entry name" value="trans_reg_C"/>
    <property type="match status" value="1"/>
</dbReference>
<accession>A0ABX6QT58</accession>
<evidence type="ECO:0000256" key="4">
    <source>
        <dbReference type="ARBA" id="ARBA00023125"/>
    </source>
</evidence>
<dbReference type="InterPro" id="IPR016032">
    <property type="entry name" value="Sig_transdc_resp-reg_C-effctor"/>
</dbReference>
<proteinExistence type="predicted"/>
<evidence type="ECO:0000256" key="6">
    <source>
        <dbReference type="ARBA" id="ARBA00040524"/>
    </source>
</evidence>
<geneLocation type="plasmid" evidence="11 12">
    <name>pPRADMK78_01</name>
</geneLocation>
<dbReference type="Pfam" id="PF00486">
    <property type="entry name" value="Trans_reg_C"/>
    <property type="match status" value="1"/>
</dbReference>
<evidence type="ECO:0000256" key="1">
    <source>
        <dbReference type="ARBA" id="ARBA00022553"/>
    </source>
</evidence>
<feature type="domain" description="Response regulatory" evidence="9">
    <location>
        <begin position="2"/>
        <end position="124"/>
    </location>
</feature>
<keyword evidence="12" id="KW-1185">Reference proteome</keyword>
<keyword evidence="2" id="KW-0902">Two-component regulatory system</keyword>
<keyword evidence="1 7" id="KW-0597">Phosphoprotein</keyword>
<dbReference type="PANTHER" id="PTHR48111:SF22">
    <property type="entry name" value="REGULATOR OF RPOS"/>
    <property type="match status" value="1"/>
</dbReference>
<dbReference type="Gene3D" id="1.10.10.10">
    <property type="entry name" value="Winged helix-like DNA-binding domain superfamily/Winged helix DNA-binding domain"/>
    <property type="match status" value="1"/>
</dbReference>
<organism evidence="11 12">
    <name type="scientific">Peteryoungia desertarenae</name>
    <dbReference type="NCBI Taxonomy" id="1813451"/>
    <lineage>
        <taxon>Bacteria</taxon>
        <taxon>Pseudomonadati</taxon>
        <taxon>Pseudomonadota</taxon>
        <taxon>Alphaproteobacteria</taxon>
        <taxon>Hyphomicrobiales</taxon>
        <taxon>Rhizobiaceae</taxon>
        <taxon>Peteryoungia</taxon>
    </lineage>
</organism>
<dbReference type="Gene3D" id="3.40.50.2300">
    <property type="match status" value="1"/>
</dbReference>
<evidence type="ECO:0000259" key="10">
    <source>
        <dbReference type="PROSITE" id="PS51755"/>
    </source>
</evidence>
<evidence type="ECO:0000256" key="8">
    <source>
        <dbReference type="PROSITE-ProRule" id="PRU01091"/>
    </source>
</evidence>
<dbReference type="SMART" id="SM00862">
    <property type="entry name" value="Trans_reg_C"/>
    <property type="match status" value="1"/>
</dbReference>
<keyword evidence="5" id="KW-0804">Transcription</keyword>
<feature type="DNA-binding region" description="OmpR/PhoB-type" evidence="8">
    <location>
        <begin position="133"/>
        <end position="231"/>
    </location>
</feature>
<dbReference type="SMART" id="SM00448">
    <property type="entry name" value="REC"/>
    <property type="match status" value="1"/>
</dbReference>
<feature type="modified residue" description="4-aspartylphosphate" evidence="7">
    <location>
        <position position="59"/>
    </location>
</feature>
<dbReference type="PROSITE" id="PS50110">
    <property type="entry name" value="RESPONSE_REGULATORY"/>
    <property type="match status" value="1"/>
</dbReference>
<dbReference type="InterPro" id="IPR001867">
    <property type="entry name" value="OmpR/PhoB-type_DNA-bd"/>
</dbReference>
<evidence type="ECO:0000259" key="9">
    <source>
        <dbReference type="PROSITE" id="PS50110"/>
    </source>
</evidence>
<dbReference type="PANTHER" id="PTHR48111">
    <property type="entry name" value="REGULATOR OF RPOS"/>
    <property type="match status" value="1"/>
</dbReference>
<evidence type="ECO:0000256" key="2">
    <source>
        <dbReference type="ARBA" id="ARBA00023012"/>
    </source>
</evidence>
<evidence type="ECO:0000256" key="3">
    <source>
        <dbReference type="ARBA" id="ARBA00023015"/>
    </source>
</evidence>
<dbReference type="RefSeq" id="WP_138289347.1">
    <property type="nucleotide sequence ID" value="NZ_CP058351.1"/>
</dbReference>
<evidence type="ECO:0000256" key="5">
    <source>
        <dbReference type="ARBA" id="ARBA00023163"/>
    </source>
</evidence>
<gene>
    <name evidence="11" type="ORF">FE840_018570</name>
</gene>
<dbReference type="InterPro" id="IPR039420">
    <property type="entry name" value="WalR-like"/>
</dbReference>
<dbReference type="InterPro" id="IPR036388">
    <property type="entry name" value="WH-like_DNA-bd_sf"/>
</dbReference>
<dbReference type="SUPFAM" id="SSF52172">
    <property type="entry name" value="CheY-like"/>
    <property type="match status" value="1"/>
</dbReference>
<name>A0ABX6QT58_9HYPH</name>
<keyword evidence="3" id="KW-0805">Transcription regulation</keyword>
<keyword evidence="11" id="KW-0614">Plasmid</keyword>
<evidence type="ECO:0000313" key="11">
    <source>
        <dbReference type="EMBL" id="QLF71653.1"/>
    </source>
</evidence>
<dbReference type="InterPro" id="IPR011006">
    <property type="entry name" value="CheY-like_superfamily"/>
</dbReference>
<protein>
    <recommendedName>
        <fullName evidence="6">Cell cycle response regulator CtrA</fullName>
    </recommendedName>
</protein>
<dbReference type="PROSITE" id="PS51755">
    <property type="entry name" value="OMPR_PHOB"/>
    <property type="match status" value="1"/>
</dbReference>
<dbReference type="SUPFAM" id="SSF46894">
    <property type="entry name" value="C-terminal effector domain of the bipartite response regulators"/>
    <property type="match status" value="1"/>
</dbReference>